<dbReference type="GO" id="GO:0003735">
    <property type="term" value="F:structural constituent of ribosome"/>
    <property type="evidence" value="ECO:0007669"/>
    <property type="project" value="InterPro"/>
</dbReference>
<dbReference type="PANTHER" id="PTHR24088:SF0">
    <property type="entry name" value="SMALL RIBOSOMAL SUBUNIT PROTEIN US17M"/>
    <property type="match status" value="1"/>
</dbReference>
<evidence type="ECO:0008006" key="3">
    <source>
        <dbReference type="Google" id="ProtNLM"/>
    </source>
</evidence>
<dbReference type="PANTHER" id="PTHR24088">
    <property type="entry name" value="28S RIBOSOMAL PROTEIN S17, MITOCHONDRIAL"/>
    <property type="match status" value="1"/>
</dbReference>
<evidence type="ECO:0000313" key="1">
    <source>
        <dbReference type="EMBL" id="CAD7273130.1"/>
    </source>
</evidence>
<dbReference type="Proteomes" id="UP000678499">
    <property type="component" value="Unassembled WGS sequence"/>
</dbReference>
<evidence type="ECO:0000313" key="2">
    <source>
        <dbReference type="Proteomes" id="UP000678499"/>
    </source>
</evidence>
<organism evidence="1">
    <name type="scientific">Notodromas monacha</name>
    <dbReference type="NCBI Taxonomy" id="399045"/>
    <lineage>
        <taxon>Eukaryota</taxon>
        <taxon>Metazoa</taxon>
        <taxon>Ecdysozoa</taxon>
        <taxon>Arthropoda</taxon>
        <taxon>Crustacea</taxon>
        <taxon>Oligostraca</taxon>
        <taxon>Ostracoda</taxon>
        <taxon>Podocopa</taxon>
        <taxon>Podocopida</taxon>
        <taxon>Cypridocopina</taxon>
        <taxon>Cypridoidea</taxon>
        <taxon>Cyprididae</taxon>
        <taxon>Notodromas</taxon>
    </lineage>
</organism>
<proteinExistence type="predicted"/>
<dbReference type="InterPro" id="IPR039193">
    <property type="entry name" value="Ribosomal_uS17m_metazoa"/>
</dbReference>
<reference evidence="1" key="1">
    <citation type="submission" date="2020-11" db="EMBL/GenBank/DDBJ databases">
        <authorList>
            <person name="Tran Van P."/>
        </authorList>
    </citation>
    <scope>NUCLEOTIDE SEQUENCE</scope>
</reference>
<protein>
    <recommendedName>
        <fullName evidence="3">Mitochondrial ribosomal protein S17</fullName>
    </recommendedName>
</protein>
<dbReference type="OrthoDB" id="274752at2759"/>
<accession>A0A7R9BEG6</accession>
<keyword evidence="2" id="KW-1185">Reference proteome</keyword>
<sequence>MPRQRLAKLAGLMIPYKHGMHRPSKMLAGTVHPSNVPDTVKVVVTRQIFHESMKLSLLSLFNCNFLSHFDYQFYPEKEAIYVKDPAKACNIGDIVLVKKLPEQANERVSHVVQEVLFACGDVTDPVTGEKVSGSQYRFMLDLEDKMVREALKSDTSARECFIREKAPKRGSTELDKSYEDVYIRYDARIEDDHAVDAQYHKL</sequence>
<dbReference type="EMBL" id="OA882135">
    <property type="protein sequence ID" value="CAD7273130.1"/>
    <property type="molecule type" value="Genomic_DNA"/>
</dbReference>
<dbReference type="InterPro" id="IPR012340">
    <property type="entry name" value="NA-bd_OB-fold"/>
</dbReference>
<gene>
    <name evidence="1" type="ORF">NMOB1V02_LOCUS1033</name>
</gene>
<dbReference type="SUPFAM" id="SSF50249">
    <property type="entry name" value="Nucleic acid-binding proteins"/>
    <property type="match status" value="1"/>
</dbReference>
<dbReference type="AlphaFoldDB" id="A0A7R9BEG6"/>
<name>A0A7R9BEG6_9CRUS</name>
<dbReference type="GO" id="GO:0005763">
    <property type="term" value="C:mitochondrial small ribosomal subunit"/>
    <property type="evidence" value="ECO:0007669"/>
    <property type="project" value="InterPro"/>
</dbReference>
<dbReference type="GO" id="GO:0032543">
    <property type="term" value="P:mitochondrial translation"/>
    <property type="evidence" value="ECO:0007669"/>
    <property type="project" value="TreeGrafter"/>
</dbReference>
<dbReference type="EMBL" id="CAJPEX010000098">
    <property type="protein sequence ID" value="CAG0913282.1"/>
    <property type="molecule type" value="Genomic_DNA"/>
</dbReference>
<dbReference type="Gene3D" id="2.40.50.140">
    <property type="entry name" value="Nucleic acid-binding proteins"/>
    <property type="match status" value="1"/>
</dbReference>